<evidence type="ECO:0000313" key="1">
    <source>
        <dbReference type="EMBL" id="KAF2709516.1"/>
    </source>
</evidence>
<name>A0A6G1K9F0_9PLEO</name>
<dbReference type="EMBL" id="MU005770">
    <property type="protein sequence ID" value="KAF2709516.1"/>
    <property type="molecule type" value="Genomic_DNA"/>
</dbReference>
<evidence type="ECO:0000313" key="2">
    <source>
        <dbReference type="Proteomes" id="UP000799428"/>
    </source>
</evidence>
<sequence>MIVQKKKDHGKNAMVKLNTRPIRQAAQGCGPGDHWAKQQKRLESGLKAAQPRARANRGTAKSEKVHIGVSLCTYICTDRYDEWFPSLLCLVDALLSSSSIREGACFEDGEFEAATGRKDGSKRCMLCHRRGGWLVRNATAHGARRTAHGEGVCWLVGWLVSNPFIINMYVSIGPSEIT</sequence>
<keyword evidence="2" id="KW-1185">Reference proteome</keyword>
<proteinExistence type="predicted"/>
<dbReference type="Proteomes" id="UP000799428">
    <property type="component" value="Unassembled WGS sequence"/>
</dbReference>
<accession>A0A6G1K9F0</accession>
<organism evidence="1 2">
    <name type="scientific">Pleomassaria siparia CBS 279.74</name>
    <dbReference type="NCBI Taxonomy" id="1314801"/>
    <lineage>
        <taxon>Eukaryota</taxon>
        <taxon>Fungi</taxon>
        <taxon>Dikarya</taxon>
        <taxon>Ascomycota</taxon>
        <taxon>Pezizomycotina</taxon>
        <taxon>Dothideomycetes</taxon>
        <taxon>Pleosporomycetidae</taxon>
        <taxon>Pleosporales</taxon>
        <taxon>Pleomassariaceae</taxon>
        <taxon>Pleomassaria</taxon>
    </lineage>
</organism>
<gene>
    <name evidence="1" type="ORF">K504DRAFT_490995</name>
</gene>
<dbReference type="AlphaFoldDB" id="A0A6G1K9F0"/>
<reference evidence="1" key="1">
    <citation type="journal article" date="2020" name="Stud. Mycol.">
        <title>101 Dothideomycetes genomes: a test case for predicting lifestyles and emergence of pathogens.</title>
        <authorList>
            <person name="Haridas S."/>
            <person name="Albert R."/>
            <person name="Binder M."/>
            <person name="Bloem J."/>
            <person name="Labutti K."/>
            <person name="Salamov A."/>
            <person name="Andreopoulos B."/>
            <person name="Baker S."/>
            <person name="Barry K."/>
            <person name="Bills G."/>
            <person name="Bluhm B."/>
            <person name="Cannon C."/>
            <person name="Castanera R."/>
            <person name="Culley D."/>
            <person name="Daum C."/>
            <person name="Ezra D."/>
            <person name="Gonzalez J."/>
            <person name="Henrissat B."/>
            <person name="Kuo A."/>
            <person name="Liang C."/>
            <person name="Lipzen A."/>
            <person name="Lutzoni F."/>
            <person name="Magnuson J."/>
            <person name="Mondo S."/>
            <person name="Nolan M."/>
            <person name="Ohm R."/>
            <person name="Pangilinan J."/>
            <person name="Park H.-J."/>
            <person name="Ramirez L."/>
            <person name="Alfaro M."/>
            <person name="Sun H."/>
            <person name="Tritt A."/>
            <person name="Yoshinaga Y."/>
            <person name="Zwiers L.-H."/>
            <person name="Turgeon B."/>
            <person name="Goodwin S."/>
            <person name="Spatafora J."/>
            <person name="Crous P."/>
            <person name="Grigoriev I."/>
        </authorList>
    </citation>
    <scope>NUCLEOTIDE SEQUENCE</scope>
    <source>
        <strain evidence="1">CBS 279.74</strain>
    </source>
</reference>
<protein>
    <submittedName>
        <fullName evidence="1">Uncharacterized protein</fullName>
    </submittedName>
</protein>